<dbReference type="EMBL" id="JF510462">
    <property type="protein sequence ID" value="AFK29215.1"/>
    <property type="molecule type" value="Genomic_DNA"/>
</dbReference>
<name>I3RSD0_9ADEN</name>
<evidence type="ECO:0000256" key="1">
    <source>
        <dbReference type="SAM" id="Phobius"/>
    </source>
</evidence>
<dbReference type="Proteomes" id="UP000107383">
    <property type="component" value="Segment"/>
</dbReference>
<keyword evidence="1" id="KW-0812">Transmembrane</keyword>
<proteinExistence type="predicted"/>
<reference evidence="2 3" key="2">
    <citation type="journal article" date="2012" name="J. Gen. Virol.">
        <title>Genome sequence of a waterfowl aviadenovirus, goose adenovirus 4.</title>
        <authorList>
            <person name="Kajan G.L."/>
            <person name="Davison A.J."/>
            <person name="Palya V."/>
            <person name="Harrach B."/>
            <person name="Benko M."/>
        </authorList>
    </citation>
    <scope>NUCLEOTIDE SEQUENCE [LARGE SCALE GENOMIC DNA]</scope>
    <source>
        <strain evidence="2">P29</strain>
    </source>
</reference>
<feature type="transmembrane region" description="Helical" evidence="1">
    <location>
        <begin position="113"/>
        <end position="133"/>
    </location>
</feature>
<dbReference type="GeneID" id="12978922"/>
<sequence length="149" mass="16765">MKSLLVLTLLSLFTQETMSTLITVYDHDPLKLDCSEMMIKKYCNISNLTIILASNESSFQIQSNGIVNVYNGSTGEYFCKCPSKHELDFRVEVRSLSVPESLTIECQCFCVEIAVAISVVAVIELIGLICLVFRNLRFGYKTTFTNQII</sequence>
<protein>
    <submittedName>
        <fullName evidence="2">Protein ORF55</fullName>
    </submittedName>
</protein>
<evidence type="ECO:0000313" key="2">
    <source>
        <dbReference type="EMBL" id="AFK29215.1"/>
    </source>
</evidence>
<dbReference type="KEGG" id="vg:12978922"/>
<keyword evidence="3" id="KW-1185">Reference proteome</keyword>
<organism evidence="2 3">
    <name type="scientific">Goose adenovirus 4</name>
    <dbReference type="NCBI Taxonomy" id="1193422"/>
    <lineage>
        <taxon>Viruses</taxon>
        <taxon>Varidnaviria</taxon>
        <taxon>Bamfordvirae</taxon>
        <taxon>Preplasmiviricota</taxon>
        <taxon>Polisuviricotina</taxon>
        <taxon>Pharingeaviricetes</taxon>
        <taxon>Rowavirales</taxon>
        <taxon>Adenoviridae</taxon>
        <taxon>Aviadenovirus</taxon>
        <taxon>Aviadenovirus anseris</taxon>
        <taxon>Goose aviadenovirus A</taxon>
    </lineage>
</organism>
<accession>I3RSD0</accession>
<keyword evidence="1" id="KW-1133">Transmembrane helix</keyword>
<evidence type="ECO:0000313" key="3">
    <source>
        <dbReference type="Proteomes" id="UP000107383"/>
    </source>
</evidence>
<reference evidence="2 3" key="1">
    <citation type="journal article" date="2010" name="Acta Vet. Hung.">
        <title>Hepatitis and hydropericardium syndrome associated with adenovirus infection in goslings.</title>
        <authorList>
            <person name="Ivanics E."/>
            <person name="Palya V."/>
            <person name="Markos B."/>
            <person name="Dan A."/>
            <person name="Ursu K."/>
            <person name="Harrach B."/>
            <person name="Kajan G."/>
            <person name="Glavits R."/>
        </authorList>
    </citation>
    <scope>NUCLEOTIDE SEQUENCE [LARGE SCALE GENOMIC DNA]</scope>
    <source>
        <strain evidence="2">P29</strain>
    </source>
</reference>
<dbReference type="RefSeq" id="YP_006383577.1">
    <property type="nucleotide sequence ID" value="NC_017979.1"/>
</dbReference>
<keyword evidence="1" id="KW-0472">Membrane</keyword>
<gene>
    <name evidence="2" type="primary">ORF55</name>
</gene>